<evidence type="ECO:0000256" key="10">
    <source>
        <dbReference type="ARBA" id="ARBA00022801"/>
    </source>
</evidence>
<evidence type="ECO:0000259" key="13">
    <source>
        <dbReference type="PROSITE" id="PS50879"/>
    </source>
</evidence>
<keyword evidence="7" id="KW-0540">Nuclease</keyword>
<gene>
    <name evidence="14" type="ORF">PMIN01_10074</name>
</gene>
<evidence type="ECO:0000256" key="1">
    <source>
        <dbReference type="ARBA" id="ARBA00000077"/>
    </source>
</evidence>
<dbReference type="InterPro" id="IPR002156">
    <property type="entry name" value="RNaseH_domain"/>
</dbReference>
<feature type="compositionally biased region" description="Basic residues" evidence="12">
    <location>
        <begin position="1"/>
        <end position="13"/>
    </location>
</feature>
<evidence type="ECO:0000256" key="6">
    <source>
        <dbReference type="ARBA" id="ARBA00017721"/>
    </source>
</evidence>
<dbReference type="SUPFAM" id="SSF55658">
    <property type="entry name" value="L9 N-domain-like"/>
    <property type="match status" value="2"/>
</dbReference>
<evidence type="ECO:0000256" key="9">
    <source>
        <dbReference type="ARBA" id="ARBA00022759"/>
    </source>
</evidence>
<feature type="region of interest" description="Disordered" evidence="12">
    <location>
        <begin position="1"/>
        <end position="23"/>
    </location>
</feature>
<evidence type="ECO:0000256" key="5">
    <source>
        <dbReference type="ARBA" id="ARBA00012180"/>
    </source>
</evidence>
<feature type="compositionally biased region" description="Basic and acidic residues" evidence="12">
    <location>
        <begin position="451"/>
        <end position="464"/>
    </location>
</feature>
<dbReference type="AlphaFoldDB" id="A0A9P6KMP1"/>
<dbReference type="FunFam" id="3.40.970.10:FF:000002">
    <property type="entry name" value="Ribonuclease H"/>
    <property type="match status" value="1"/>
</dbReference>
<dbReference type="Pfam" id="PF01693">
    <property type="entry name" value="Cauli_VI"/>
    <property type="match status" value="2"/>
</dbReference>
<feature type="region of interest" description="Disordered" evidence="12">
    <location>
        <begin position="445"/>
        <end position="464"/>
    </location>
</feature>
<comment type="cofactor">
    <cofactor evidence="2">
        <name>Mg(2+)</name>
        <dbReference type="ChEBI" id="CHEBI:18420"/>
    </cofactor>
</comment>
<dbReference type="Proteomes" id="UP000756921">
    <property type="component" value="Unassembled WGS sequence"/>
</dbReference>
<keyword evidence="8" id="KW-0479">Metal-binding</keyword>
<comment type="caution">
    <text evidence="14">The sequence shown here is derived from an EMBL/GenBank/DDBJ whole genome shotgun (WGS) entry which is preliminary data.</text>
</comment>
<dbReference type="InterPro" id="IPR037056">
    <property type="entry name" value="RNase_H1_N_sf"/>
</dbReference>
<sequence>MHPHLHPHPRPRPHPTALGKRTACHETDHARLANTRDCSHPHVYSTRRQPQTASYLGPLHARCFSEETRPIFNYMFPHEPEDTEDIMAGASSASSGLKRKRTASAFYAVKVGFTPGIYQSWDDAKQQTSGFKNPVFKRFTMLTEAEDFMKSESVSASIAGKTKYYGVQVGHTPGVYVDWPAVLEQVTGVKGAKQKRFDTWEEAQAFVSEAQQGGAFSHTTSTPMSPNSHVDLTTPSEFEPRKSTKKHKPNGGPALPTATNGDYEPGTGPLPPDSEDGFDRRIKHGWPNGPEIEYKTQEELNLRKLQPTGDFEGALEVYTDGASKGNGQLGAYAGFGIWFGPNDPRNNHGPLPGERQTNQRAELTAIARAIDIVPIDREARIYTDSHYSMKCLTDWFQNWEEKGWKNSAGRPVENRDLIEPILTRIRERDMANARTHIVWVKAHNGNPGNEAADRLANDGAEEKRQEIEAKKLTKTVADEEQAGEDVEEQWIIF</sequence>
<dbReference type="EC" id="3.1.26.4" evidence="5"/>
<keyword evidence="15" id="KW-1185">Reference proteome</keyword>
<dbReference type="PROSITE" id="PS50879">
    <property type="entry name" value="RNASE_H_1"/>
    <property type="match status" value="1"/>
</dbReference>
<dbReference type="InterPro" id="IPR012337">
    <property type="entry name" value="RNaseH-like_sf"/>
</dbReference>
<organism evidence="14 15">
    <name type="scientific">Paraphaeosphaeria minitans</name>
    <dbReference type="NCBI Taxonomy" id="565426"/>
    <lineage>
        <taxon>Eukaryota</taxon>
        <taxon>Fungi</taxon>
        <taxon>Dikarya</taxon>
        <taxon>Ascomycota</taxon>
        <taxon>Pezizomycotina</taxon>
        <taxon>Dothideomycetes</taxon>
        <taxon>Pleosporomycetidae</taxon>
        <taxon>Pleosporales</taxon>
        <taxon>Massarineae</taxon>
        <taxon>Didymosphaeriaceae</taxon>
        <taxon>Paraphaeosphaeria</taxon>
    </lineage>
</organism>
<reference evidence="14" key="1">
    <citation type="journal article" date="2020" name="Mol. Plant Microbe Interact.">
        <title>Genome Sequence of the Biocontrol Agent Coniothyrium minitans strain Conio (IMI 134523).</title>
        <authorList>
            <person name="Patel D."/>
            <person name="Shittu T.A."/>
            <person name="Baroncelli R."/>
            <person name="Muthumeenakshi S."/>
            <person name="Osborne T.H."/>
            <person name="Janganan T.K."/>
            <person name="Sreenivasaprasad S."/>
        </authorList>
    </citation>
    <scope>NUCLEOTIDE SEQUENCE</scope>
    <source>
        <strain evidence="14">Conio</strain>
    </source>
</reference>
<dbReference type="InterPro" id="IPR050092">
    <property type="entry name" value="RNase_H"/>
</dbReference>
<protein>
    <recommendedName>
        <fullName evidence="6">Ribonuclease H</fullName>
        <ecNumber evidence="5">3.1.26.4</ecNumber>
    </recommendedName>
</protein>
<feature type="region of interest" description="Disordered" evidence="12">
    <location>
        <begin position="213"/>
        <end position="276"/>
    </location>
</feature>
<dbReference type="Pfam" id="PF00075">
    <property type="entry name" value="RNase_H"/>
    <property type="match status" value="1"/>
</dbReference>
<comment type="function">
    <text evidence="3">Endonuclease that specifically degrades the RNA of RNA-DNA hybrids.</text>
</comment>
<dbReference type="FunFam" id="3.30.420.10:FF:000090">
    <property type="entry name" value="Ribonuclease H"/>
    <property type="match status" value="1"/>
</dbReference>
<keyword evidence="10" id="KW-0378">Hydrolase</keyword>
<dbReference type="GO" id="GO:0003676">
    <property type="term" value="F:nucleic acid binding"/>
    <property type="evidence" value="ECO:0007669"/>
    <property type="project" value="InterPro"/>
</dbReference>
<evidence type="ECO:0000256" key="8">
    <source>
        <dbReference type="ARBA" id="ARBA00022723"/>
    </source>
</evidence>
<dbReference type="GO" id="GO:0004523">
    <property type="term" value="F:RNA-DNA hybrid ribonuclease activity"/>
    <property type="evidence" value="ECO:0007669"/>
    <property type="project" value="UniProtKB-EC"/>
</dbReference>
<evidence type="ECO:0000256" key="12">
    <source>
        <dbReference type="SAM" id="MobiDB-lite"/>
    </source>
</evidence>
<accession>A0A9P6KMP1</accession>
<dbReference type="Gene3D" id="3.30.420.10">
    <property type="entry name" value="Ribonuclease H-like superfamily/Ribonuclease H"/>
    <property type="match status" value="1"/>
</dbReference>
<dbReference type="InterPro" id="IPR036397">
    <property type="entry name" value="RNaseH_sf"/>
</dbReference>
<dbReference type="EMBL" id="WJXW01000011">
    <property type="protein sequence ID" value="KAF9732145.1"/>
    <property type="molecule type" value="Genomic_DNA"/>
</dbReference>
<dbReference type="PANTHER" id="PTHR10642">
    <property type="entry name" value="RIBONUCLEASE H1"/>
    <property type="match status" value="1"/>
</dbReference>
<feature type="domain" description="RNase H type-1" evidence="13">
    <location>
        <begin position="311"/>
        <end position="461"/>
    </location>
</feature>
<evidence type="ECO:0000256" key="3">
    <source>
        <dbReference type="ARBA" id="ARBA00004065"/>
    </source>
</evidence>
<dbReference type="InterPro" id="IPR009027">
    <property type="entry name" value="Ribosomal_bL9/RNase_H1_N"/>
</dbReference>
<name>A0A9P6KMP1_9PLEO</name>
<comment type="similarity">
    <text evidence="4">Belongs to the RNase H family.</text>
</comment>
<evidence type="ECO:0000256" key="7">
    <source>
        <dbReference type="ARBA" id="ARBA00022722"/>
    </source>
</evidence>
<dbReference type="InterPro" id="IPR011320">
    <property type="entry name" value="RNase_H1_N"/>
</dbReference>
<keyword evidence="11" id="KW-0460">Magnesium</keyword>
<comment type="catalytic activity">
    <reaction evidence="1">
        <text>Endonucleolytic cleavage to 5'-phosphomonoester.</text>
        <dbReference type="EC" id="3.1.26.4"/>
    </reaction>
</comment>
<dbReference type="CDD" id="cd09280">
    <property type="entry name" value="RNase_HI_eukaryote_like"/>
    <property type="match status" value="1"/>
</dbReference>
<dbReference type="OrthoDB" id="407198at2759"/>
<proteinExistence type="inferred from homology"/>
<dbReference type="SUPFAM" id="SSF53098">
    <property type="entry name" value="Ribonuclease H-like"/>
    <property type="match status" value="1"/>
</dbReference>
<dbReference type="PANTHER" id="PTHR10642:SF26">
    <property type="entry name" value="RIBONUCLEASE H1"/>
    <property type="match status" value="1"/>
</dbReference>
<keyword evidence="9" id="KW-0255">Endonuclease</keyword>
<dbReference type="GO" id="GO:0046872">
    <property type="term" value="F:metal ion binding"/>
    <property type="evidence" value="ECO:0007669"/>
    <property type="project" value="UniProtKB-KW"/>
</dbReference>
<dbReference type="GO" id="GO:0043137">
    <property type="term" value="P:DNA replication, removal of RNA primer"/>
    <property type="evidence" value="ECO:0007669"/>
    <property type="project" value="TreeGrafter"/>
</dbReference>
<evidence type="ECO:0000313" key="15">
    <source>
        <dbReference type="Proteomes" id="UP000756921"/>
    </source>
</evidence>
<evidence type="ECO:0000313" key="14">
    <source>
        <dbReference type="EMBL" id="KAF9732145.1"/>
    </source>
</evidence>
<evidence type="ECO:0000256" key="2">
    <source>
        <dbReference type="ARBA" id="ARBA00001946"/>
    </source>
</evidence>
<evidence type="ECO:0000256" key="11">
    <source>
        <dbReference type="ARBA" id="ARBA00022842"/>
    </source>
</evidence>
<dbReference type="Gene3D" id="3.40.970.10">
    <property type="entry name" value="Ribonuclease H1, N-terminal domain"/>
    <property type="match status" value="2"/>
</dbReference>
<evidence type="ECO:0000256" key="4">
    <source>
        <dbReference type="ARBA" id="ARBA00005300"/>
    </source>
</evidence>
<feature type="compositionally biased region" description="Polar residues" evidence="12">
    <location>
        <begin position="217"/>
        <end position="236"/>
    </location>
</feature>